<dbReference type="GO" id="GO:0031175">
    <property type="term" value="P:neuron projection development"/>
    <property type="evidence" value="ECO:0007669"/>
    <property type="project" value="TreeGrafter"/>
</dbReference>
<dbReference type="GO" id="GO:0007156">
    <property type="term" value="P:homophilic cell adhesion via plasma membrane adhesion molecules"/>
    <property type="evidence" value="ECO:0007669"/>
    <property type="project" value="InterPro"/>
</dbReference>
<comment type="subcellular location">
    <subcellularLocation>
        <location evidence="1">Membrane</location>
        <topology evidence="1">Single-pass membrane protein</topology>
    </subcellularLocation>
</comment>
<dbReference type="SUPFAM" id="SSF49313">
    <property type="entry name" value="Cadherin-like"/>
    <property type="match status" value="5"/>
</dbReference>
<dbReference type="SMART" id="SM00112">
    <property type="entry name" value="CA"/>
    <property type="match status" value="4"/>
</dbReference>
<dbReference type="GO" id="GO:0016342">
    <property type="term" value="C:catenin complex"/>
    <property type="evidence" value="ECO:0007669"/>
    <property type="project" value="TreeGrafter"/>
</dbReference>
<dbReference type="CDD" id="cd00110">
    <property type="entry name" value="LamG"/>
    <property type="match status" value="1"/>
</dbReference>
<sequence length="1197" mass="131011">MFFSAHILASPTGINRKVVYSLADSANGFFSIDSSSGIIILEQPLDREQQSSYNISVQATDQSPGQALSSLATVTITVLDINDNPPVFERRDYLVTVPEDTSPGTQVLAVFATSKDIGTNAEITYLIRSGNEQGKFRINQKTGGISVSEALDYELCKKFYLVVEAKDGGTPALSAVATVSINLTDVNDNPPKFSQDVYSAVISEDALVGDSVILVGASGKSRCLGLRILRRLIAEDSDSQPNGQIHFSIMSGDQDNEFAVDPVLGLVKVKKKLDRERVSGYSLLVQAVDSGIPAMSSTATVNIDISDVNDNSPVFTPANYTAVIQGWYEKGLILLPQPINKQWQVENKPVGTSILQLVVTDRDSFHNGPPFSFSILSGNEEEEFILDPHGILRSAVVFRHTESPEYVLCVQVWPCSLSTLGRLSLVLVSVPAKDSGRPQQVSHSYIRVKVIEESIHKPTAIPLEIFIVTMEDDFPGGVIGKIHATDQDMYDVLTFALKSEQKSLFKVSSHDGKIIALGGLDSGKYVLNVSVSDGRFQVPIDVVVHVEQLVHEMLQNTVTIRFENVSPEDFVGLHMHGFRRTLRNAVLTQKQDSLRIISIQPVAGTNQLDMLFAVEMHGSEFYKPAYLIQKLSSARRHLENVMRISAILEKNCSGLDCQEQHCEQGLSLDSHALMTYSTARVSFVCPRFYRNVRCTCNGGCSDVQIFQNFDMEYIKKETLVLENGLPMSSSDLKSNVFMRVMVEDLSSPDSDMEHRLEPEAPNKMKGAFDMGGLCPGSNDPCVEKPCPGDMQCVGYEASRRPFLCQCPPGKLGECSGHTSLSFAGNSYIKYRLSENSKEEDFKLALRLRTLQSNGIIMYTRANPCIILKFTRPEANFRAEGNSSRAGKCANAPFPFPQKPSKGSQISFRASLAFVFSSELLVPSSKQQQKGNLNMLSIVDGKLWFQLDCGSGPGILGISGRAVNDGSWHSVFLELNRNFTSLSLDDSYVERRRAPLYFQTLSTESSIYFGALVQADNIRSLTDTRVTQVLSGFQGCLDSVVLNDNELPLQNKRSSFAEVVGLTELKLGCVLYPDACQRSPCQHGGSCAGLPSGGECACALGHGAGEGVHKPAGGLALTGIINPSAHPESSIHPRCWPSCLIPFRKVAELDNDRRIQFSHQLAASHRRSAVSTGAQRCHRCCSFPCPPHTLPGFSSLEE</sequence>
<keyword evidence="9" id="KW-1015">Disulfide bond</keyword>
<dbReference type="InterPro" id="IPR039808">
    <property type="entry name" value="Cadherin"/>
</dbReference>
<evidence type="ECO:0000256" key="3">
    <source>
        <dbReference type="ARBA" id="ARBA00022692"/>
    </source>
</evidence>
<feature type="domain" description="Cadherin" evidence="14">
    <location>
        <begin position="194"/>
        <end position="315"/>
    </location>
</feature>
<feature type="domain" description="Cadherin" evidence="14">
    <location>
        <begin position="15"/>
        <end position="88"/>
    </location>
</feature>
<organism evidence="15 16">
    <name type="scientific">Diceros bicornis minor</name>
    <name type="common">South-central black rhinoceros</name>
    <dbReference type="NCBI Taxonomy" id="77932"/>
    <lineage>
        <taxon>Eukaryota</taxon>
        <taxon>Metazoa</taxon>
        <taxon>Chordata</taxon>
        <taxon>Craniata</taxon>
        <taxon>Vertebrata</taxon>
        <taxon>Euteleostomi</taxon>
        <taxon>Mammalia</taxon>
        <taxon>Eutheria</taxon>
        <taxon>Laurasiatheria</taxon>
        <taxon>Perissodactyla</taxon>
        <taxon>Rhinocerotidae</taxon>
        <taxon>Diceros</taxon>
    </lineage>
</organism>
<evidence type="ECO:0000256" key="11">
    <source>
        <dbReference type="PROSITE-ProRule" id="PRU00076"/>
    </source>
</evidence>
<keyword evidence="3" id="KW-0812">Transmembrane</keyword>
<comment type="caution">
    <text evidence="15">The sequence shown here is derived from an EMBL/GenBank/DDBJ whole genome shotgun (WGS) entry which is preliminary data.</text>
</comment>
<dbReference type="GO" id="GO:0016477">
    <property type="term" value="P:cell migration"/>
    <property type="evidence" value="ECO:0007669"/>
    <property type="project" value="TreeGrafter"/>
</dbReference>
<dbReference type="AlphaFoldDB" id="A0A7J7FEF7"/>
<keyword evidence="5" id="KW-0677">Repeat</keyword>
<feature type="domain" description="Cadherin" evidence="14">
    <location>
        <begin position="346"/>
        <end position="460"/>
    </location>
</feature>
<dbReference type="PRINTS" id="PR00205">
    <property type="entry name" value="CADHERIN"/>
</dbReference>
<dbReference type="Gene3D" id="2.60.40.60">
    <property type="entry name" value="Cadherins"/>
    <property type="match status" value="5"/>
</dbReference>
<feature type="domain" description="EGF-like" evidence="13">
    <location>
        <begin position="777"/>
        <end position="815"/>
    </location>
</feature>
<dbReference type="InterPro" id="IPR013320">
    <property type="entry name" value="ConA-like_dom_sf"/>
</dbReference>
<dbReference type="FunFam" id="2.60.40.60:FF:000084">
    <property type="entry name" value="FAT atypical cadherin 3"/>
    <property type="match status" value="1"/>
</dbReference>
<evidence type="ECO:0000259" key="12">
    <source>
        <dbReference type="PROSITE" id="PS50025"/>
    </source>
</evidence>
<evidence type="ECO:0000259" key="13">
    <source>
        <dbReference type="PROSITE" id="PS50026"/>
    </source>
</evidence>
<dbReference type="FunFam" id="2.60.40.60:FF:000090">
    <property type="entry name" value="FAT atypical cadherin 3"/>
    <property type="match status" value="1"/>
</dbReference>
<keyword evidence="2 11" id="KW-0245">EGF-like domain</keyword>
<gene>
    <name evidence="15" type="ORF">HPG69_010088</name>
</gene>
<dbReference type="PROSITE" id="PS50026">
    <property type="entry name" value="EGF_3"/>
    <property type="match status" value="2"/>
</dbReference>
<evidence type="ECO:0000256" key="7">
    <source>
        <dbReference type="ARBA" id="ARBA00022989"/>
    </source>
</evidence>
<feature type="domain" description="Laminin G" evidence="12">
    <location>
        <begin position="817"/>
        <end position="1068"/>
    </location>
</feature>
<evidence type="ECO:0000256" key="5">
    <source>
        <dbReference type="ARBA" id="ARBA00022737"/>
    </source>
</evidence>
<dbReference type="Proteomes" id="UP000551758">
    <property type="component" value="Unassembled WGS sequence"/>
</dbReference>
<dbReference type="FunFam" id="2.60.40.60:FF:000013">
    <property type="entry name" value="Cadherin EGF LAG seven-pass G-type receptor"/>
    <property type="match status" value="2"/>
</dbReference>
<dbReference type="PROSITE" id="PS50025">
    <property type="entry name" value="LAM_G_DOMAIN"/>
    <property type="match status" value="1"/>
</dbReference>
<keyword evidence="16" id="KW-1185">Reference proteome</keyword>
<keyword evidence="7" id="KW-1133">Transmembrane helix</keyword>
<feature type="domain" description="EGF-like" evidence="13">
    <location>
        <begin position="1071"/>
        <end position="1107"/>
    </location>
</feature>
<evidence type="ECO:0000256" key="10">
    <source>
        <dbReference type="PROSITE-ProRule" id="PRU00043"/>
    </source>
</evidence>
<dbReference type="SUPFAM" id="SSF49899">
    <property type="entry name" value="Concanavalin A-like lectins/glucanases"/>
    <property type="match status" value="1"/>
</dbReference>
<dbReference type="Pfam" id="PF02210">
    <property type="entry name" value="Laminin_G_2"/>
    <property type="match status" value="1"/>
</dbReference>
<dbReference type="InterPro" id="IPR001791">
    <property type="entry name" value="Laminin_G"/>
</dbReference>
<dbReference type="PANTHER" id="PTHR24027">
    <property type="entry name" value="CADHERIN-23"/>
    <property type="match status" value="1"/>
</dbReference>
<dbReference type="GO" id="GO:0005509">
    <property type="term" value="F:calcium ion binding"/>
    <property type="evidence" value="ECO:0007669"/>
    <property type="project" value="UniProtKB-UniRule"/>
</dbReference>
<keyword evidence="8" id="KW-0472">Membrane</keyword>
<keyword evidence="4" id="KW-0732">Signal</keyword>
<evidence type="ECO:0000256" key="2">
    <source>
        <dbReference type="ARBA" id="ARBA00022536"/>
    </source>
</evidence>
<evidence type="ECO:0000313" key="15">
    <source>
        <dbReference type="EMBL" id="KAF5926066.1"/>
    </source>
</evidence>
<keyword evidence="6 10" id="KW-0106">Calcium</keyword>
<feature type="domain" description="Cadherin" evidence="14">
    <location>
        <begin position="89"/>
        <end position="193"/>
    </location>
</feature>
<dbReference type="EMBL" id="JACDTQ010000787">
    <property type="protein sequence ID" value="KAF5926066.1"/>
    <property type="molecule type" value="Genomic_DNA"/>
</dbReference>
<dbReference type="InterPro" id="IPR000742">
    <property type="entry name" value="EGF"/>
</dbReference>
<name>A0A7J7FEF7_DICBM</name>
<dbReference type="GO" id="GO:0045296">
    <property type="term" value="F:cadherin binding"/>
    <property type="evidence" value="ECO:0007669"/>
    <property type="project" value="TreeGrafter"/>
</dbReference>
<dbReference type="FunFam" id="2.60.40.60:FF:000033">
    <property type="entry name" value="FAT atypical cadherin 1"/>
    <property type="match status" value="1"/>
</dbReference>
<reference evidence="15 16" key="1">
    <citation type="journal article" date="2020" name="Mol. Biol. Evol.">
        <title>Interspecific Gene Flow and the Evolution of Specialization in Black and White Rhinoceros.</title>
        <authorList>
            <person name="Moodley Y."/>
            <person name="Westbury M.V."/>
            <person name="Russo I.M."/>
            <person name="Gopalakrishnan S."/>
            <person name="Rakotoarivelo A."/>
            <person name="Olsen R.A."/>
            <person name="Prost S."/>
            <person name="Tunstall T."/>
            <person name="Ryder O.A."/>
            <person name="Dalen L."/>
            <person name="Bruford M.W."/>
        </authorList>
    </citation>
    <scope>NUCLEOTIDE SEQUENCE [LARGE SCALE GENOMIC DNA]</scope>
    <source>
        <strain evidence="15">SBR-YM</strain>
        <tissue evidence="15">Skin</tissue>
    </source>
</reference>
<protein>
    <submittedName>
        <fullName evidence="15">Uncharacterized protein</fullName>
    </submittedName>
</protein>
<evidence type="ECO:0000256" key="8">
    <source>
        <dbReference type="ARBA" id="ARBA00023136"/>
    </source>
</evidence>
<proteinExistence type="predicted"/>
<evidence type="ECO:0000313" key="16">
    <source>
        <dbReference type="Proteomes" id="UP000551758"/>
    </source>
</evidence>
<dbReference type="InterPro" id="IPR015919">
    <property type="entry name" value="Cadherin-like_sf"/>
</dbReference>
<dbReference type="InterPro" id="IPR020894">
    <property type="entry name" value="Cadherin_CS"/>
</dbReference>
<dbReference type="CDD" id="cd11304">
    <property type="entry name" value="Cadherin_repeat"/>
    <property type="match status" value="5"/>
</dbReference>
<dbReference type="InterPro" id="IPR002126">
    <property type="entry name" value="Cadherin-like_dom"/>
</dbReference>
<dbReference type="Gene3D" id="2.60.120.200">
    <property type="match status" value="2"/>
</dbReference>
<dbReference type="PROSITE" id="PS50268">
    <property type="entry name" value="CADHERIN_2"/>
    <property type="match status" value="4"/>
</dbReference>
<dbReference type="SMART" id="SM00282">
    <property type="entry name" value="LamG"/>
    <property type="match status" value="1"/>
</dbReference>
<accession>A0A7J7FEF7</accession>
<dbReference type="GO" id="GO:0008013">
    <property type="term" value="F:beta-catenin binding"/>
    <property type="evidence" value="ECO:0007669"/>
    <property type="project" value="TreeGrafter"/>
</dbReference>
<dbReference type="PROSITE" id="PS00232">
    <property type="entry name" value="CADHERIN_1"/>
    <property type="match status" value="2"/>
</dbReference>
<dbReference type="PANTHER" id="PTHR24027:SF438">
    <property type="entry name" value="CADHERIN 23"/>
    <property type="match status" value="1"/>
</dbReference>
<comment type="caution">
    <text evidence="11">Lacks conserved residue(s) required for the propagation of feature annotation.</text>
</comment>
<evidence type="ECO:0000259" key="14">
    <source>
        <dbReference type="PROSITE" id="PS50268"/>
    </source>
</evidence>
<evidence type="ECO:0000256" key="9">
    <source>
        <dbReference type="ARBA" id="ARBA00023157"/>
    </source>
</evidence>
<evidence type="ECO:0000256" key="6">
    <source>
        <dbReference type="ARBA" id="ARBA00022837"/>
    </source>
</evidence>
<dbReference type="Pfam" id="PF00028">
    <property type="entry name" value="Cadherin"/>
    <property type="match status" value="3"/>
</dbReference>
<evidence type="ECO:0000256" key="1">
    <source>
        <dbReference type="ARBA" id="ARBA00004167"/>
    </source>
</evidence>
<evidence type="ECO:0000256" key="4">
    <source>
        <dbReference type="ARBA" id="ARBA00022729"/>
    </source>
</evidence>